<keyword evidence="2" id="KW-1185">Reference proteome</keyword>
<accession>A0ACC1WUB5</accession>
<proteinExistence type="predicted"/>
<dbReference type="Proteomes" id="UP001164539">
    <property type="component" value="Chromosome 13"/>
</dbReference>
<gene>
    <name evidence="1" type="ORF">OWV82_022529</name>
</gene>
<reference evidence="1 2" key="1">
    <citation type="journal article" date="2023" name="Science">
        <title>Complex scaffold remodeling in plant triterpene biosynthesis.</title>
        <authorList>
            <person name="De La Pena R."/>
            <person name="Hodgson H."/>
            <person name="Liu J.C."/>
            <person name="Stephenson M.J."/>
            <person name="Martin A.C."/>
            <person name="Owen C."/>
            <person name="Harkess A."/>
            <person name="Leebens-Mack J."/>
            <person name="Jimenez L.E."/>
            <person name="Osbourn A."/>
            <person name="Sattely E.S."/>
        </authorList>
    </citation>
    <scope>NUCLEOTIDE SEQUENCE [LARGE SCALE GENOMIC DNA]</scope>
    <source>
        <strain evidence="2">cv. JPN11</strain>
        <tissue evidence="1">Leaf</tissue>
    </source>
</reference>
<dbReference type="EMBL" id="CM051406">
    <property type="protein sequence ID" value="KAJ4702479.1"/>
    <property type="molecule type" value="Genomic_DNA"/>
</dbReference>
<evidence type="ECO:0000313" key="2">
    <source>
        <dbReference type="Proteomes" id="UP001164539"/>
    </source>
</evidence>
<sequence length="99" mass="11008">MFKYFGSSSSSSSSSSPSVSSREEANAQSILSRGKDRSARVQERDSASQESTTRGQSQSYDAKGVLYNREESRSSGRVHNTDQQMPPPQDMFQRRNYSG</sequence>
<protein>
    <submittedName>
        <fullName evidence="1">Uncharacterized protein</fullName>
    </submittedName>
</protein>
<comment type="caution">
    <text evidence="1">The sequence shown here is derived from an EMBL/GenBank/DDBJ whole genome shotgun (WGS) entry which is preliminary data.</text>
</comment>
<evidence type="ECO:0000313" key="1">
    <source>
        <dbReference type="EMBL" id="KAJ4702479.1"/>
    </source>
</evidence>
<organism evidence="1 2">
    <name type="scientific">Melia azedarach</name>
    <name type="common">Chinaberry tree</name>
    <dbReference type="NCBI Taxonomy" id="155640"/>
    <lineage>
        <taxon>Eukaryota</taxon>
        <taxon>Viridiplantae</taxon>
        <taxon>Streptophyta</taxon>
        <taxon>Embryophyta</taxon>
        <taxon>Tracheophyta</taxon>
        <taxon>Spermatophyta</taxon>
        <taxon>Magnoliopsida</taxon>
        <taxon>eudicotyledons</taxon>
        <taxon>Gunneridae</taxon>
        <taxon>Pentapetalae</taxon>
        <taxon>rosids</taxon>
        <taxon>malvids</taxon>
        <taxon>Sapindales</taxon>
        <taxon>Meliaceae</taxon>
        <taxon>Melia</taxon>
    </lineage>
</organism>
<name>A0ACC1WUB5_MELAZ</name>